<proteinExistence type="predicted"/>
<dbReference type="EMBL" id="HBFS01006028">
    <property type="protein sequence ID" value="CAD8910851.1"/>
    <property type="molecule type" value="Transcribed_RNA"/>
</dbReference>
<sequence length="308" mass="33348">MAFRRNSFTRGWEGSHSADPTGVHGRTSTRRDKWHVPGVSSETSKILQKLGSKAGLREEQMKRVFGAATTAPSDVRRRERGMVFGGSARAIMGGDASARPMGGSIGPTRKRVRVPRVGRGNSLPSIEPPRPQRKPADAIANEIAAIEAQQAAELRMMRAPGATRHIDESQKRRLQDSYLGDEGAAALGSRAAGGRKQMYAYGGAGGRGSPTRSPGRLPRAGATVPARRGPLPASAALEPTVLTESHHRRAAEAAAMFDKIAAEVEERQAFMVEMHRLGQGEAHEARIRRELQERVEEMEALTRIINGE</sequence>
<name>A0A7S1C8J6_9STRA</name>
<accession>A0A7S1C8J6</accession>
<evidence type="ECO:0000313" key="2">
    <source>
        <dbReference type="EMBL" id="CAD8910851.1"/>
    </source>
</evidence>
<dbReference type="PANTHER" id="PTHR28348">
    <property type="entry name" value="UPF0193 PROTEIN EVG1"/>
    <property type="match status" value="1"/>
</dbReference>
<dbReference type="InterPro" id="IPR007914">
    <property type="entry name" value="UPF0193"/>
</dbReference>
<dbReference type="PANTHER" id="PTHR28348:SF1">
    <property type="entry name" value="UPF0193 PROTEIN EVG1"/>
    <property type="match status" value="1"/>
</dbReference>
<protein>
    <submittedName>
        <fullName evidence="2">Uncharacterized protein</fullName>
    </submittedName>
</protein>
<dbReference type="AlphaFoldDB" id="A0A7S1C8J6"/>
<feature type="region of interest" description="Disordered" evidence="1">
    <location>
        <begin position="1"/>
        <end position="54"/>
    </location>
</feature>
<gene>
    <name evidence="2" type="ORF">BSP0115_LOCUS4056</name>
</gene>
<evidence type="ECO:0000256" key="1">
    <source>
        <dbReference type="SAM" id="MobiDB-lite"/>
    </source>
</evidence>
<dbReference type="Pfam" id="PF05250">
    <property type="entry name" value="UPF0193"/>
    <property type="match status" value="1"/>
</dbReference>
<reference evidence="2" key="1">
    <citation type="submission" date="2021-01" db="EMBL/GenBank/DDBJ databases">
        <authorList>
            <person name="Corre E."/>
            <person name="Pelletier E."/>
            <person name="Niang G."/>
            <person name="Scheremetjew M."/>
            <person name="Finn R."/>
            <person name="Kale V."/>
            <person name="Holt S."/>
            <person name="Cochrane G."/>
            <person name="Meng A."/>
            <person name="Brown T."/>
            <person name="Cohen L."/>
        </authorList>
    </citation>
    <scope>NUCLEOTIDE SEQUENCE</scope>
    <source>
        <strain evidence="2">Ms1</strain>
    </source>
</reference>
<organism evidence="2">
    <name type="scientific">Bicosoecida sp. CB-2014</name>
    <dbReference type="NCBI Taxonomy" id="1486930"/>
    <lineage>
        <taxon>Eukaryota</taxon>
        <taxon>Sar</taxon>
        <taxon>Stramenopiles</taxon>
        <taxon>Bigyra</taxon>
        <taxon>Opalozoa</taxon>
        <taxon>Bicosoecida</taxon>
    </lineage>
</organism>
<feature type="region of interest" description="Disordered" evidence="1">
    <location>
        <begin position="203"/>
        <end position="231"/>
    </location>
</feature>